<dbReference type="OrthoDB" id="379558at2157"/>
<keyword evidence="3" id="KW-1185">Reference proteome</keyword>
<feature type="transmembrane region" description="Helical" evidence="1">
    <location>
        <begin position="44"/>
        <end position="63"/>
    </location>
</feature>
<dbReference type="EMBL" id="FNLC01000001">
    <property type="protein sequence ID" value="SDQ40655.1"/>
    <property type="molecule type" value="Genomic_DNA"/>
</dbReference>
<keyword evidence="1" id="KW-0472">Membrane</keyword>
<dbReference type="Proteomes" id="UP000198848">
    <property type="component" value="Unassembled WGS sequence"/>
</dbReference>
<proteinExistence type="predicted"/>
<evidence type="ECO:0000313" key="3">
    <source>
        <dbReference type="Proteomes" id="UP000198848"/>
    </source>
</evidence>
<accession>A0A1H1ALP6</accession>
<dbReference type="STRING" id="1095778.SAMN04489842_0738"/>
<keyword evidence="1" id="KW-1133">Transmembrane helix</keyword>
<evidence type="ECO:0008006" key="4">
    <source>
        <dbReference type="Google" id="ProtNLM"/>
    </source>
</evidence>
<evidence type="ECO:0000313" key="2">
    <source>
        <dbReference type="EMBL" id="SDQ40655.1"/>
    </source>
</evidence>
<dbReference type="RefSeq" id="WP_090377502.1">
    <property type="nucleotide sequence ID" value="NZ_FNLC01000001.1"/>
</dbReference>
<reference evidence="3" key="1">
    <citation type="submission" date="2016-10" db="EMBL/GenBank/DDBJ databases">
        <authorList>
            <person name="Varghese N."/>
            <person name="Submissions S."/>
        </authorList>
    </citation>
    <scope>NUCLEOTIDE SEQUENCE [LARGE SCALE GENOMIC DNA]</scope>
    <source>
        <strain evidence="3">DSM 24767</strain>
    </source>
</reference>
<sequence length="83" mass="9264">MKQRMPGDFEEEIRFFGRFTWKDLIRMGLPPIVAAQSAGLTSTAGSIAVLFTGGVVGAAWYLFRPGGQPVDIHLYHLLRWVIT</sequence>
<evidence type="ECO:0000256" key="1">
    <source>
        <dbReference type="SAM" id="Phobius"/>
    </source>
</evidence>
<organism evidence="2 3">
    <name type="scientific">Natronobacterium texcoconense</name>
    <dbReference type="NCBI Taxonomy" id="1095778"/>
    <lineage>
        <taxon>Archaea</taxon>
        <taxon>Methanobacteriati</taxon>
        <taxon>Methanobacteriota</taxon>
        <taxon>Stenosarchaea group</taxon>
        <taxon>Halobacteria</taxon>
        <taxon>Halobacteriales</taxon>
        <taxon>Natrialbaceae</taxon>
        <taxon>Natronobacterium</taxon>
    </lineage>
</organism>
<dbReference type="AlphaFoldDB" id="A0A1H1ALP6"/>
<name>A0A1H1ALP6_NATTX</name>
<protein>
    <recommendedName>
        <fullName evidence="4">PrgI family protein</fullName>
    </recommendedName>
</protein>
<keyword evidence="1" id="KW-0812">Transmembrane</keyword>
<gene>
    <name evidence="2" type="ORF">SAMN04489842_0738</name>
</gene>